<gene>
    <name evidence="2" type="ORF">SAMN06265361_1041</name>
</gene>
<sequence length="523" mass="57767">MRKTWAVGCLILLLLFSMVVPQATSHGGSIFPIVIGIPGVPGTVYIGAAPPQLDPAKPVIVFVQGLFNASSIWHTGNDMYQRARESGFETAFVELHDAGGDPRSNWNNGKMLAEQLQKIADHFPGKKLVMVCYSKGGIDTQTALVHYGKHPLVSNVITIGSPHYGSPLADLAYSDWVWWLSSLLGTRNEAVYSLQTGVMQSFRIQTDSRPEINENAYFTVAGNSWGPFLSPTWFGGLYMLEDSDGVVPLRSTKLPYGNHIKTGNWDHLSIYHGKETFDVIRPYLTSTRQTASANNTTESVSPLLAENNIYLTGGEQEGTLEESLVIEPGTESVTLNWMSNHPLNRIELIRPDGQVQPASFKVTQDQQTLFKGAWQHIAQLNKPMAGTWKIRTSTDRKSAYALIATFNSPLSAQLALQQKRPYAPEYLVTATNKGKNRNLIKEIKTEAQIQYIPDPRTNPKQERIILRKRGPIDSRAIQIPVTSAGTYNLTINIRGTTTSGAPFARTIVKSVAVDKQGRIHGRP</sequence>
<dbReference type="InterPro" id="IPR029058">
    <property type="entry name" value="AB_hydrolase_fold"/>
</dbReference>
<evidence type="ECO:0000313" key="3">
    <source>
        <dbReference type="Proteomes" id="UP001157946"/>
    </source>
</evidence>
<protein>
    <submittedName>
        <fullName evidence="2">Triacylglycerol lipase</fullName>
    </submittedName>
</protein>
<dbReference type="Gene3D" id="3.40.50.1820">
    <property type="entry name" value="alpha/beta hydrolase"/>
    <property type="match status" value="1"/>
</dbReference>
<feature type="signal peptide" evidence="1">
    <location>
        <begin position="1"/>
        <end position="22"/>
    </location>
</feature>
<dbReference type="PANTHER" id="PTHR37946:SF1">
    <property type="entry name" value="SLL1969 PROTEIN"/>
    <property type="match status" value="1"/>
</dbReference>
<proteinExistence type="predicted"/>
<comment type="caution">
    <text evidence="2">The sequence shown here is derived from an EMBL/GenBank/DDBJ whole genome shotgun (WGS) entry which is preliminary data.</text>
</comment>
<dbReference type="PANTHER" id="PTHR37946">
    <property type="entry name" value="SLL1969 PROTEIN"/>
    <property type="match status" value="1"/>
</dbReference>
<keyword evidence="3" id="KW-1185">Reference proteome</keyword>
<dbReference type="AlphaFoldDB" id="A0AA45WPP4"/>
<dbReference type="RefSeq" id="WP_154986597.1">
    <property type="nucleotide sequence ID" value="NZ_FXTU01000004.1"/>
</dbReference>
<dbReference type="EMBL" id="FXTU01000004">
    <property type="protein sequence ID" value="SMP21772.1"/>
    <property type="molecule type" value="Genomic_DNA"/>
</dbReference>
<evidence type="ECO:0000313" key="2">
    <source>
        <dbReference type="EMBL" id="SMP21772.1"/>
    </source>
</evidence>
<reference evidence="2" key="1">
    <citation type="submission" date="2017-05" db="EMBL/GenBank/DDBJ databases">
        <authorList>
            <person name="Varghese N."/>
            <person name="Submissions S."/>
        </authorList>
    </citation>
    <scope>NUCLEOTIDE SEQUENCE</scope>
    <source>
        <strain evidence="2">DSM 45262</strain>
    </source>
</reference>
<dbReference type="SUPFAM" id="SSF53474">
    <property type="entry name" value="alpha/beta-Hydrolases"/>
    <property type="match status" value="1"/>
</dbReference>
<organism evidence="2 3">
    <name type="scientific">Laceyella tengchongensis</name>
    <dbReference type="NCBI Taxonomy" id="574699"/>
    <lineage>
        <taxon>Bacteria</taxon>
        <taxon>Bacillati</taxon>
        <taxon>Bacillota</taxon>
        <taxon>Bacilli</taxon>
        <taxon>Bacillales</taxon>
        <taxon>Thermoactinomycetaceae</taxon>
        <taxon>Laceyella</taxon>
    </lineage>
</organism>
<dbReference type="Proteomes" id="UP001157946">
    <property type="component" value="Unassembled WGS sequence"/>
</dbReference>
<feature type="chain" id="PRO_5041294794" evidence="1">
    <location>
        <begin position="23"/>
        <end position="523"/>
    </location>
</feature>
<accession>A0AA45WPP4</accession>
<evidence type="ECO:0000256" key="1">
    <source>
        <dbReference type="SAM" id="SignalP"/>
    </source>
</evidence>
<keyword evidence="1" id="KW-0732">Signal</keyword>
<name>A0AA45WPP4_9BACL</name>